<evidence type="ECO:0000259" key="3">
    <source>
        <dbReference type="PROSITE" id="PS51186"/>
    </source>
</evidence>
<dbReference type="InterPro" id="IPR050832">
    <property type="entry name" value="Bact_Acetyltransf"/>
</dbReference>
<dbReference type="PANTHER" id="PTHR43877:SF2">
    <property type="entry name" value="AMINOALKYLPHOSPHONATE N-ACETYLTRANSFERASE-RELATED"/>
    <property type="match status" value="1"/>
</dbReference>
<dbReference type="Pfam" id="PF00583">
    <property type="entry name" value="Acetyltransf_1"/>
    <property type="match status" value="1"/>
</dbReference>
<dbReference type="InterPro" id="IPR000182">
    <property type="entry name" value="GNAT_dom"/>
</dbReference>
<keyword evidence="2" id="KW-0012">Acyltransferase</keyword>
<dbReference type="SUPFAM" id="SSF55729">
    <property type="entry name" value="Acyl-CoA N-acyltransferases (Nat)"/>
    <property type="match status" value="1"/>
</dbReference>
<dbReference type="AlphaFoldDB" id="A0A8J7K009"/>
<evidence type="ECO:0000256" key="1">
    <source>
        <dbReference type="ARBA" id="ARBA00022679"/>
    </source>
</evidence>
<evidence type="ECO:0000256" key="2">
    <source>
        <dbReference type="ARBA" id="ARBA00023315"/>
    </source>
</evidence>
<protein>
    <submittedName>
        <fullName evidence="4">GNAT family N-acetyltransferase</fullName>
    </submittedName>
</protein>
<evidence type="ECO:0000313" key="4">
    <source>
        <dbReference type="EMBL" id="MBE9399438.1"/>
    </source>
</evidence>
<dbReference type="EMBL" id="JADEYS010000027">
    <property type="protein sequence ID" value="MBE9399438.1"/>
    <property type="molecule type" value="Genomic_DNA"/>
</dbReference>
<gene>
    <name evidence="4" type="ORF">IOQ59_19420</name>
</gene>
<proteinExistence type="predicted"/>
<name>A0A8J7K009_9GAMM</name>
<dbReference type="GO" id="GO:0016747">
    <property type="term" value="F:acyltransferase activity, transferring groups other than amino-acyl groups"/>
    <property type="evidence" value="ECO:0007669"/>
    <property type="project" value="InterPro"/>
</dbReference>
<sequence>MSEITTYYLEMKNVAQLNGKDQPDQLSVVEVENDQFELNRFLYQLVGAQWQWTDKLALSDDAWKHYAEDKNLRTWVAYSQGAIAGYYELSKQDNGVVEIAYFGLTPQCIGRGFGGYLLTHAINSAWGWGGTERVWVHTCSLDHKSALANYTARGFEIYKTETE</sequence>
<comment type="caution">
    <text evidence="4">The sequence shown here is derived from an EMBL/GenBank/DDBJ whole genome shotgun (WGS) entry which is preliminary data.</text>
</comment>
<dbReference type="Gene3D" id="3.40.630.30">
    <property type="match status" value="1"/>
</dbReference>
<dbReference type="RefSeq" id="WP_193955131.1">
    <property type="nucleotide sequence ID" value="NZ_JADEYS010000027.1"/>
</dbReference>
<dbReference type="PANTHER" id="PTHR43877">
    <property type="entry name" value="AMINOALKYLPHOSPHONATE N-ACETYLTRANSFERASE-RELATED-RELATED"/>
    <property type="match status" value="1"/>
</dbReference>
<keyword evidence="5" id="KW-1185">Reference proteome</keyword>
<organism evidence="4 5">
    <name type="scientific">Pontibacterium sinense</name>
    <dbReference type="NCBI Taxonomy" id="2781979"/>
    <lineage>
        <taxon>Bacteria</taxon>
        <taxon>Pseudomonadati</taxon>
        <taxon>Pseudomonadota</taxon>
        <taxon>Gammaproteobacteria</taxon>
        <taxon>Oceanospirillales</taxon>
        <taxon>Oceanospirillaceae</taxon>
        <taxon>Pontibacterium</taxon>
    </lineage>
</organism>
<accession>A0A8J7K009</accession>
<feature type="domain" description="N-acetyltransferase" evidence="3">
    <location>
        <begin position="29"/>
        <end position="163"/>
    </location>
</feature>
<dbReference type="Proteomes" id="UP000640333">
    <property type="component" value="Unassembled WGS sequence"/>
</dbReference>
<evidence type="ECO:0000313" key="5">
    <source>
        <dbReference type="Proteomes" id="UP000640333"/>
    </source>
</evidence>
<reference evidence="4" key="1">
    <citation type="submission" date="2020-10" db="EMBL/GenBank/DDBJ databases">
        <title>Bacterium isolated from coastal waters sediment.</title>
        <authorList>
            <person name="Chen R.-J."/>
            <person name="Lu D.-C."/>
            <person name="Zhu K.-L."/>
            <person name="Du Z.-J."/>
        </authorList>
    </citation>
    <scope>NUCLEOTIDE SEQUENCE</scope>
    <source>
        <strain evidence="4">N1Y112</strain>
    </source>
</reference>
<dbReference type="InterPro" id="IPR016181">
    <property type="entry name" value="Acyl_CoA_acyltransferase"/>
</dbReference>
<dbReference type="PROSITE" id="PS51186">
    <property type="entry name" value="GNAT"/>
    <property type="match status" value="1"/>
</dbReference>
<keyword evidence="1" id="KW-0808">Transferase</keyword>
<dbReference type="CDD" id="cd04301">
    <property type="entry name" value="NAT_SF"/>
    <property type="match status" value="1"/>
</dbReference>